<dbReference type="OrthoDB" id="4928at2759"/>
<gene>
    <name evidence="16" type="ORF">BDV98DRAFT_500164</name>
</gene>
<comment type="catalytic activity">
    <reaction evidence="13">
        <text>GTP + H2O = GDP + phosphate + H(+)</text>
        <dbReference type="Rhea" id="RHEA:19669"/>
        <dbReference type="ChEBI" id="CHEBI:15377"/>
        <dbReference type="ChEBI" id="CHEBI:15378"/>
        <dbReference type="ChEBI" id="CHEBI:37565"/>
        <dbReference type="ChEBI" id="CHEBI:43474"/>
        <dbReference type="ChEBI" id="CHEBI:58189"/>
        <dbReference type="EC" id="3.6.5.3"/>
    </reaction>
</comment>
<evidence type="ECO:0000259" key="15">
    <source>
        <dbReference type="PROSITE" id="PS51722"/>
    </source>
</evidence>
<feature type="compositionally biased region" description="Low complexity" evidence="14">
    <location>
        <begin position="508"/>
        <end position="520"/>
    </location>
</feature>
<evidence type="ECO:0000256" key="12">
    <source>
        <dbReference type="ARBA" id="ARBA00032478"/>
    </source>
</evidence>
<keyword evidence="7" id="KW-0479">Metal-binding</keyword>
<dbReference type="NCBIfam" id="NF003078">
    <property type="entry name" value="PRK04004.1"/>
    <property type="match status" value="1"/>
</dbReference>
<proteinExistence type="inferred from homology"/>
<dbReference type="InterPro" id="IPR005225">
    <property type="entry name" value="Small_GTP-bd"/>
</dbReference>
<dbReference type="InterPro" id="IPR036925">
    <property type="entry name" value="TIF_IF2_dom3_sf"/>
</dbReference>
<keyword evidence="6" id="KW-0396">Initiation factor</keyword>
<feature type="compositionally biased region" description="Polar residues" evidence="14">
    <location>
        <begin position="451"/>
        <end position="470"/>
    </location>
</feature>
<keyword evidence="5" id="KW-0963">Cytoplasm</keyword>
<dbReference type="GO" id="GO:0005525">
    <property type="term" value="F:GTP binding"/>
    <property type="evidence" value="ECO:0007669"/>
    <property type="project" value="UniProtKB-KW"/>
</dbReference>
<keyword evidence="11" id="KW-0342">GTP-binding</keyword>
<dbReference type="AlphaFoldDB" id="A0A5C3R3N5"/>
<evidence type="ECO:0000256" key="6">
    <source>
        <dbReference type="ARBA" id="ARBA00022540"/>
    </source>
</evidence>
<comment type="subcellular location">
    <subcellularLocation>
        <location evidence="1">Cytoplasm</location>
    </subcellularLocation>
</comment>
<sequence>GSDEEESSSKPKKSSGFASLASEMPDDDMGDEDFGGLMSAIKASSKKKDKKKKGTVERLDFPEEDDTSAQDTVEQEKKPVEVTADDLADEEWGAVKEKGKKGKKGQKNKPSAAEPVEKQEAPPAPVAEDVADVADVAEEAGEDDGPKVLSKKEKERLKKEKDKAKKKAQAAAKKAAVATEEPTEAPPTPSAEPPSKEEEAGDDDEATGAGGDSKKKKKKKKAKKEEEETPAPNPAAGGAGKKKGAISALKAMMDERKRLEEEIRQREEEHRKRIEEEERQAEEEERKKEEEKQRRKEKEKAKKELAKKEGRLLTKKQKEEKAAAERRKAALLASGVQIEGLQQPSGTTKKAVYGKKKKGPSAQSEAPAASHPSSRSETPDVVSPAPQPPSSPAPPTEAEPKDDWDASSDEENVPPATHPDGGDDVKSDWDASSDEDEPAPDVKAEVPQGAPSKQGTQKDTSKPVSNSVTPAQPARPSPTSTDESDEDSEEDSDESDSDSDSDDELTTAQRIAAQKKAQSAARREEAHKAALAARSKDNLRSPICCILGHVDTGKTKLLDKIRQTNVQEGEAGGITQQIGATYFPLDAIKTKTLVVNKDGSQEYKIPGLLVIDTPGHESFSNLRSRGSSLCNIAILVVDIMHGLEPQTLESLRLLRDRKAPFIVALNKIDRIYGWKPTPDGAFRESLASQSPSVVREFEDRLQKTTLAFAEQGLNAVLYYENKNMGRNVSLVPTSAVTGEGVPDMIMLLVQLTQQRLSESLMYLSELECTVLEVKVIEGLGTTIDVVLSNGILREGDRIVICGLNGPIVTQVRALLTPQPLREMRIKSAYVHHKEVKAALGVKISAPDLEKAIAGSRLLVVGPDNDEDDLRDEVMSDLTSLLSNIDKSGRGVCVQASTLGSLEALLDFLKASKIPVSGINIGPVHKKDVMRCGTMLEKAKELACLLCFDVPVDRDAERLADEMGIKIFKADIIYHLFDAFTAYNAEIMEAKRRDAAPQAVWPCRLKTLQAFAKRDPIILGVDILDGTLRIGTPLAVVKVDPATGKKDIISLGKITSLEINHKSFEIVKKSQAGAGVAVKIEHAVYQSAKMFGRHFDEKDEILSLISRQSIDVLKESFKADVSMEEWHLIKALKPVSTPLSRLHQY</sequence>
<keyword evidence="8" id="KW-0547">Nucleotide-binding</keyword>
<feature type="compositionally biased region" description="Basic and acidic residues" evidence="14">
    <location>
        <begin position="144"/>
        <end position="163"/>
    </location>
</feature>
<evidence type="ECO:0000256" key="10">
    <source>
        <dbReference type="ARBA" id="ARBA00022917"/>
    </source>
</evidence>
<evidence type="ECO:0000256" key="2">
    <source>
        <dbReference type="ARBA" id="ARBA00007733"/>
    </source>
</evidence>
<dbReference type="FunFam" id="2.40.30.10:FF:000013">
    <property type="entry name" value="eukaryotic translation initiation factor 5B"/>
    <property type="match status" value="1"/>
</dbReference>
<evidence type="ECO:0000256" key="9">
    <source>
        <dbReference type="ARBA" id="ARBA00022801"/>
    </source>
</evidence>
<feature type="compositionally biased region" description="Basic residues" evidence="14">
    <location>
        <begin position="44"/>
        <end position="53"/>
    </location>
</feature>
<dbReference type="EMBL" id="ML178816">
    <property type="protein sequence ID" value="TFL05444.1"/>
    <property type="molecule type" value="Genomic_DNA"/>
</dbReference>
<dbReference type="NCBIfam" id="TIGR00231">
    <property type="entry name" value="small_GTP"/>
    <property type="match status" value="1"/>
</dbReference>
<dbReference type="CDD" id="cd01887">
    <property type="entry name" value="IF2_eIF5B"/>
    <property type="match status" value="1"/>
</dbReference>
<dbReference type="EC" id="3.6.5.3" evidence="3"/>
<feature type="compositionally biased region" description="Acidic residues" evidence="14">
    <location>
        <begin position="482"/>
        <end position="505"/>
    </location>
</feature>
<evidence type="ECO:0000256" key="5">
    <source>
        <dbReference type="ARBA" id="ARBA00022490"/>
    </source>
</evidence>
<dbReference type="Gene3D" id="2.40.30.10">
    <property type="entry name" value="Translation factors"/>
    <property type="match status" value="2"/>
</dbReference>
<dbReference type="Pfam" id="PF14578">
    <property type="entry name" value="GTP_EFTU_D4"/>
    <property type="match status" value="1"/>
</dbReference>
<feature type="compositionally biased region" description="Basic and acidic residues" evidence="14">
    <location>
        <begin position="521"/>
        <end position="534"/>
    </location>
</feature>
<keyword evidence="10" id="KW-0648">Protein biosynthesis</keyword>
<feature type="compositionally biased region" description="Acidic residues" evidence="14">
    <location>
        <begin position="24"/>
        <end position="34"/>
    </location>
</feature>
<dbReference type="PROSITE" id="PS51722">
    <property type="entry name" value="G_TR_2"/>
    <property type="match status" value="1"/>
</dbReference>
<evidence type="ECO:0000256" key="3">
    <source>
        <dbReference type="ARBA" id="ARBA00011986"/>
    </source>
</evidence>
<dbReference type="Proteomes" id="UP000305067">
    <property type="component" value="Unassembled WGS sequence"/>
</dbReference>
<evidence type="ECO:0000256" key="4">
    <source>
        <dbReference type="ARBA" id="ARBA00013824"/>
    </source>
</evidence>
<feature type="compositionally biased region" description="Basic and acidic residues" evidence="14">
    <location>
        <begin position="420"/>
        <end position="429"/>
    </location>
</feature>
<dbReference type="PRINTS" id="PR00315">
    <property type="entry name" value="ELONGATNFCT"/>
</dbReference>
<feature type="compositionally biased region" description="Acidic residues" evidence="14">
    <location>
        <begin position="129"/>
        <end position="143"/>
    </location>
</feature>
<dbReference type="InterPro" id="IPR000795">
    <property type="entry name" value="T_Tr_GTP-bd_dom"/>
</dbReference>
<evidence type="ECO:0000313" key="17">
    <source>
        <dbReference type="Proteomes" id="UP000305067"/>
    </source>
</evidence>
<dbReference type="FunFam" id="3.40.50.10050:FF:000002">
    <property type="entry name" value="Eukaryotic translation initiation factor 5B"/>
    <property type="match status" value="1"/>
</dbReference>
<dbReference type="STRING" id="1884261.A0A5C3R3N5"/>
<dbReference type="InterPro" id="IPR009000">
    <property type="entry name" value="Transl_B-barrel_sf"/>
</dbReference>
<name>A0A5C3R3N5_9AGAR</name>
<dbReference type="InterPro" id="IPR029459">
    <property type="entry name" value="EFTU-type"/>
</dbReference>
<dbReference type="FunFam" id="3.40.50.300:FF:000112">
    <property type="entry name" value="Eukaryotic translation initiation factor 5B"/>
    <property type="match status" value="1"/>
</dbReference>
<dbReference type="GO" id="GO:0003924">
    <property type="term" value="F:GTPase activity"/>
    <property type="evidence" value="ECO:0007669"/>
    <property type="project" value="InterPro"/>
</dbReference>
<dbReference type="Pfam" id="PF11987">
    <property type="entry name" value="IF-2"/>
    <property type="match status" value="1"/>
</dbReference>
<dbReference type="Gene3D" id="3.40.50.10050">
    <property type="entry name" value="Translation initiation factor IF- 2, domain 3"/>
    <property type="match status" value="1"/>
</dbReference>
<dbReference type="Pfam" id="PF00009">
    <property type="entry name" value="GTP_EFTU"/>
    <property type="match status" value="1"/>
</dbReference>
<evidence type="ECO:0000313" key="16">
    <source>
        <dbReference type="EMBL" id="TFL05444.1"/>
    </source>
</evidence>
<feature type="region of interest" description="Disordered" evidence="14">
    <location>
        <begin position="1"/>
        <end position="534"/>
    </location>
</feature>
<dbReference type="InterPro" id="IPR015760">
    <property type="entry name" value="TIF_IF2"/>
</dbReference>
<feature type="compositionally biased region" description="Basic and acidic residues" evidence="14">
    <location>
        <begin position="252"/>
        <end position="276"/>
    </location>
</feature>
<comment type="similarity">
    <text evidence="2">Belongs to the TRAFAC class translation factor GTPase superfamily. Classic translation factor GTPase family. IF-2 subfamily.</text>
</comment>
<dbReference type="GO" id="GO:0005739">
    <property type="term" value="C:mitochondrion"/>
    <property type="evidence" value="ECO:0007669"/>
    <property type="project" value="TreeGrafter"/>
</dbReference>
<dbReference type="GO" id="GO:0003743">
    <property type="term" value="F:translation initiation factor activity"/>
    <property type="evidence" value="ECO:0007669"/>
    <property type="project" value="UniProtKB-KW"/>
</dbReference>
<evidence type="ECO:0000256" key="14">
    <source>
        <dbReference type="SAM" id="MobiDB-lite"/>
    </source>
</evidence>
<feature type="domain" description="Tr-type G" evidence="15">
    <location>
        <begin position="539"/>
        <end position="757"/>
    </location>
</feature>
<feature type="compositionally biased region" description="Low complexity" evidence="14">
    <location>
        <begin position="169"/>
        <end position="180"/>
    </location>
</feature>
<accession>A0A5C3R3N5</accession>
<dbReference type="Gene3D" id="3.40.50.300">
    <property type="entry name" value="P-loop containing nucleotide triphosphate hydrolases"/>
    <property type="match status" value="1"/>
</dbReference>
<dbReference type="PANTHER" id="PTHR43381:SF4">
    <property type="entry name" value="EUKARYOTIC TRANSLATION INITIATION FACTOR 5B"/>
    <property type="match status" value="1"/>
</dbReference>
<dbReference type="SUPFAM" id="SSF52156">
    <property type="entry name" value="Initiation factor IF2/eIF5b, domain 3"/>
    <property type="match status" value="1"/>
</dbReference>
<evidence type="ECO:0000256" key="7">
    <source>
        <dbReference type="ARBA" id="ARBA00022723"/>
    </source>
</evidence>
<feature type="compositionally biased region" description="Acidic residues" evidence="14">
    <location>
        <begin position="83"/>
        <end position="92"/>
    </location>
</feature>
<evidence type="ECO:0000256" key="1">
    <source>
        <dbReference type="ARBA" id="ARBA00004496"/>
    </source>
</evidence>
<feature type="compositionally biased region" description="Pro residues" evidence="14">
    <location>
        <begin position="385"/>
        <end position="397"/>
    </location>
</feature>
<keyword evidence="9" id="KW-0378">Hydrolase</keyword>
<reference evidence="16 17" key="1">
    <citation type="journal article" date="2019" name="Nat. Ecol. Evol.">
        <title>Megaphylogeny resolves global patterns of mushroom evolution.</title>
        <authorList>
            <person name="Varga T."/>
            <person name="Krizsan K."/>
            <person name="Foldi C."/>
            <person name="Dima B."/>
            <person name="Sanchez-Garcia M."/>
            <person name="Sanchez-Ramirez S."/>
            <person name="Szollosi G.J."/>
            <person name="Szarkandi J.G."/>
            <person name="Papp V."/>
            <person name="Albert L."/>
            <person name="Andreopoulos W."/>
            <person name="Angelini C."/>
            <person name="Antonin V."/>
            <person name="Barry K.W."/>
            <person name="Bougher N.L."/>
            <person name="Buchanan P."/>
            <person name="Buyck B."/>
            <person name="Bense V."/>
            <person name="Catcheside P."/>
            <person name="Chovatia M."/>
            <person name="Cooper J."/>
            <person name="Damon W."/>
            <person name="Desjardin D."/>
            <person name="Finy P."/>
            <person name="Geml J."/>
            <person name="Haridas S."/>
            <person name="Hughes K."/>
            <person name="Justo A."/>
            <person name="Karasinski D."/>
            <person name="Kautmanova I."/>
            <person name="Kiss B."/>
            <person name="Kocsube S."/>
            <person name="Kotiranta H."/>
            <person name="LaButti K.M."/>
            <person name="Lechner B.E."/>
            <person name="Liimatainen K."/>
            <person name="Lipzen A."/>
            <person name="Lukacs Z."/>
            <person name="Mihaltcheva S."/>
            <person name="Morgado L.N."/>
            <person name="Niskanen T."/>
            <person name="Noordeloos M.E."/>
            <person name="Ohm R.A."/>
            <person name="Ortiz-Santana B."/>
            <person name="Ovrebo C."/>
            <person name="Racz N."/>
            <person name="Riley R."/>
            <person name="Savchenko A."/>
            <person name="Shiryaev A."/>
            <person name="Soop K."/>
            <person name="Spirin V."/>
            <person name="Szebenyi C."/>
            <person name="Tomsovsky M."/>
            <person name="Tulloss R.E."/>
            <person name="Uehling J."/>
            <person name="Grigoriev I.V."/>
            <person name="Vagvolgyi C."/>
            <person name="Papp T."/>
            <person name="Martin F.M."/>
            <person name="Miettinen O."/>
            <person name="Hibbett D.S."/>
            <person name="Nagy L.G."/>
        </authorList>
    </citation>
    <scope>NUCLEOTIDE SEQUENCE [LARGE SCALE GENOMIC DNA]</scope>
    <source>
        <strain evidence="16 17">CBS 309.79</strain>
    </source>
</reference>
<feature type="compositionally biased region" description="Basic residues" evidence="14">
    <location>
        <begin position="98"/>
        <end position="107"/>
    </location>
</feature>
<evidence type="ECO:0000256" key="13">
    <source>
        <dbReference type="ARBA" id="ARBA00048107"/>
    </source>
</evidence>
<dbReference type="InterPro" id="IPR027417">
    <property type="entry name" value="P-loop_NTPase"/>
</dbReference>
<dbReference type="CDD" id="cd03703">
    <property type="entry name" value="aeIF5B_II"/>
    <property type="match status" value="1"/>
</dbReference>
<keyword evidence="17" id="KW-1185">Reference proteome</keyword>
<feature type="non-terminal residue" evidence="16">
    <location>
        <position position="1"/>
    </location>
</feature>
<dbReference type="SUPFAM" id="SSF52540">
    <property type="entry name" value="P-loop containing nucleoside triphosphate hydrolases"/>
    <property type="match status" value="1"/>
</dbReference>
<dbReference type="FunFam" id="2.40.30.10:FF:000026">
    <property type="entry name" value="Eukaryotic translation initiation factor 5B"/>
    <property type="match status" value="1"/>
</dbReference>
<protein>
    <recommendedName>
        <fullName evidence="4">Eukaryotic translation initiation factor 5B</fullName>
        <ecNumber evidence="3">3.6.5.3</ecNumber>
    </recommendedName>
    <alternativeName>
        <fullName evidence="12">Translation initiation factor IF-2</fullName>
    </alternativeName>
</protein>
<dbReference type="GO" id="GO:0046872">
    <property type="term" value="F:metal ion binding"/>
    <property type="evidence" value="ECO:0007669"/>
    <property type="project" value="UniProtKB-KW"/>
</dbReference>
<organism evidence="16 17">
    <name type="scientific">Pterulicium gracile</name>
    <dbReference type="NCBI Taxonomy" id="1884261"/>
    <lineage>
        <taxon>Eukaryota</taxon>
        <taxon>Fungi</taxon>
        <taxon>Dikarya</taxon>
        <taxon>Basidiomycota</taxon>
        <taxon>Agaricomycotina</taxon>
        <taxon>Agaricomycetes</taxon>
        <taxon>Agaricomycetidae</taxon>
        <taxon>Agaricales</taxon>
        <taxon>Pleurotineae</taxon>
        <taxon>Pterulaceae</taxon>
        <taxon>Pterulicium</taxon>
    </lineage>
</organism>
<dbReference type="SUPFAM" id="SSF50447">
    <property type="entry name" value="Translation proteins"/>
    <property type="match status" value="1"/>
</dbReference>
<feature type="compositionally biased region" description="Basic and acidic residues" evidence="14">
    <location>
        <begin position="284"/>
        <end position="328"/>
    </location>
</feature>
<dbReference type="PANTHER" id="PTHR43381">
    <property type="entry name" value="TRANSLATION INITIATION FACTOR IF-2-RELATED"/>
    <property type="match status" value="1"/>
</dbReference>
<dbReference type="InterPro" id="IPR023115">
    <property type="entry name" value="TIF_IF2_dom3"/>
</dbReference>
<evidence type="ECO:0000256" key="11">
    <source>
        <dbReference type="ARBA" id="ARBA00023134"/>
    </source>
</evidence>
<evidence type="ECO:0000256" key="8">
    <source>
        <dbReference type="ARBA" id="ARBA00022741"/>
    </source>
</evidence>